<accession>A0A1G7AAP7</accession>
<dbReference type="Gene3D" id="3.40.50.20">
    <property type="match status" value="1"/>
</dbReference>
<name>A0A1G7AAP7_9ACTN</name>
<evidence type="ECO:0000259" key="5">
    <source>
        <dbReference type="PROSITE" id="PS50975"/>
    </source>
</evidence>
<dbReference type="InterPro" id="IPR011761">
    <property type="entry name" value="ATP-grasp"/>
</dbReference>
<dbReference type="InterPro" id="IPR040570">
    <property type="entry name" value="LAL_C2"/>
</dbReference>
<organism evidence="6 7">
    <name type="scientific">Glycomyces harbinensis</name>
    <dbReference type="NCBI Taxonomy" id="58114"/>
    <lineage>
        <taxon>Bacteria</taxon>
        <taxon>Bacillati</taxon>
        <taxon>Actinomycetota</taxon>
        <taxon>Actinomycetes</taxon>
        <taxon>Glycomycetales</taxon>
        <taxon>Glycomycetaceae</taxon>
        <taxon>Glycomyces</taxon>
    </lineage>
</organism>
<evidence type="ECO:0000256" key="3">
    <source>
        <dbReference type="ARBA" id="ARBA00022840"/>
    </source>
</evidence>
<evidence type="ECO:0000256" key="2">
    <source>
        <dbReference type="ARBA" id="ARBA00022741"/>
    </source>
</evidence>
<keyword evidence="7" id="KW-1185">Reference proteome</keyword>
<evidence type="ECO:0000313" key="6">
    <source>
        <dbReference type="EMBL" id="SDE12018.1"/>
    </source>
</evidence>
<dbReference type="InterPro" id="IPR052032">
    <property type="entry name" value="ATP-dep_AA_Ligase"/>
</dbReference>
<dbReference type="AlphaFoldDB" id="A0A1G7AAP7"/>
<dbReference type="Pfam" id="PF13535">
    <property type="entry name" value="ATP-grasp_4"/>
    <property type="match status" value="1"/>
</dbReference>
<evidence type="ECO:0000256" key="4">
    <source>
        <dbReference type="PROSITE-ProRule" id="PRU00409"/>
    </source>
</evidence>
<keyword evidence="2 4" id="KW-0547">Nucleotide-binding</keyword>
<dbReference type="PROSITE" id="PS50975">
    <property type="entry name" value="ATP_GRASP"/>
    <property type="match status" value="1"/>
</dbReference>
<proteinExistence type="predicted"/>
<reference evidence="7" key="1">
    <citation type="submission" date="2016-10" db="EMBL/GenBank/DDBJ databases">
        <authorList>
            <person name="Varghese N."/>
            <person name="Submissions S."/>
        </authorList>
    </citation>
    <scope>NUCLEOTIDE SEQUENCE [LARGE SCALE GENOMIC DNA]</scope>
    <source>
        <strain evidence="7">CGMCC 4.3516</strain>
    </source>
</reference>
<dbReference type="GO" id="GO:0046872">
    <property type="term" value="F:metal ion binding"/>
    <property type="evidence" value="ECO:0007669"/>
    <property type="project" value="InterPro"/>
</dbReference>
<evidence type="ECO:0000256" key="1">
    <source>
        <dbReference type="ARBA" id="ARBA00022598"/>
    </source>
</evidence>
<feature type="domain" description="ATP-grasp" evidence="5">
    <location>
        <begin position="103"/>
        <end position="280"/>
    </location>
</feature>
<sequence>MKRLLLVAPLDSGLLGVGRIPVDLTVLQTAERVTDHQRALARVVVTDDFLAEARRLHAERPFDGVLAMNEHFLLDAGLIADDLCIAGTSREVVRNAMDKSASRRLAEGTGLANPRYRVVRSAEDLASGYEHVGFPCVAKPLDKAGSEDVRILHAPADRDVPVLLEEYVGGTEFCVDALSRDGVHDVLPIAARTTRDCVELAHDMPADLPEETVLEVHAAIGELLDAIGYRSGASHTEFKIDRGRLWLIETHTRCGGDWLWEMAGLITGRFAQPAAVAALAGVPEPVWDPVAAAAAVEFLTAPEGTVTGVSGLDAAAGMDGVVRAEFTVGVGDRVTALNGGNGRLGYVLTVADTAREARERARKAIEAVTVTVA</sequence>
<keyword evidence="1" id="KW-0436">Ligase</keyword>
<dbReference type="PANTHER" id="PTHR43585">
    <property type="entry name" value="FUMIPYRROLE BIOSYNTHESIS PROTEIN C"/>
    <property type="match status" value="1"/>
</dbReference>
<dbReference type="Gene3D" id="3.30.470.20">
    <property type="entry name" value="ATP-grasp fold, B domain"/>
    <property type="match status" value="1"/>
</dbReference>
<dbReference type="SUPFAM" id="SSF56059">
    <property type="entry name" value="Glutathione synthetase ATP-binding domain-like"/>
    <property type="match status" value="1"/>
</dbReference>
<dbReference type="Proteomes" id="UP000198949">
    <property type="component" value="Unassembled WGS sequence"/>
</dbReference>
<gene>
    <name evidence="6" type="ORF">SAMN05216270_11340</name>
</gene>
<dbReference type="GO" id="GO:0016874">
    <property type="term" value="F:ligase activity"/>
    <property type="evidence" value="ECO:0007669"/>
    <property type="project" value="UniProtKB-KW"/>
</dbReference>
<protein>
    <submittedName>
        <fullName evidence="6">Cysteine synthase A</fullName>
    </submittedName>
</protein>
<dbReference type="EMBL" id="FNAD01000013">
    <property type="protein sequence ID" value="SDE12018.1"/>
    <property type="molecule type" value="Genomic_DNA"/>
</dbReference>
<dbReference type="RefSeq" id="WP_091038955.1">
    <property type="nucleotide sequence ID" value="NZ_FNAD01000013.1"/>
</dbReference>
<evidence type="ECO:0000313" key="7">
    <source>
        <dbReference type="Proteomes" id="UP000198949"/>
    </source>
</evidence>
<dbReference type="Gene3D" id="3.30.1490.20">
    <property type="entry name" value="ATP-grasp fold, A domain"/>
    <property type="match status" value="1"/>
</dbReference>
<dbReference type="Pfam" id="PF18603">
    <property type="entry name" value="LAL_C2"/>
    <property type="match status" value="1"/>
</dbReference>
<keyword evidence="3 4" id="KW-0067">ATP-binding</keyword>
<dbReference type="GO" id="GO:0005524">
    <property type="term" value="F:ATP binding"/>
    <property type="evidence" value="ECO:0007669"/>
    <property type="project" value="UniProtKB-UniRule"/>
</dbReference>
<dbReference type="STRING" id="58114.SAMN05216270_11340"/>
<dbReference type="InterPro" id="IPR013815">
    <property type="entry name" value="ATP_grasp_subdomain_1"/>
</dbReference>
<dbReference type="OrthoDB" id="6964321at2"/>
<dbReference type="PANTHER" id="PTHR43585:SF2">
    <property type="entry name" value="ATP-GRASP ENZYME FSQD"/>
    <property type="match status" value="1"/>
</dbReference>